<organism evidence="1 2">
    <name type="scientific">Streptococcus suis</name>
    <dbReference type="NCBI Taxonomy" id="1307"/>
    <lineage>
        <taxon>Bacteria</taxon>
        <taxon>Bacillati</taxon>
        <taxon>Bacillota</taxon>
        <taxon>Bacilli</taxon>
        <taxon>Lactobacillales</taxon>
        <taxon>Streptococcaceae</taxon>
        <taxon>Streptococcus</taxon>
    </lineage>
</organism>
<accession>A0AB33UAV6</accession>
<evidence type="ECO:0000313" key="1">
    <source>
        <dbReference type="EMBL" id="CYX35989.1"/>
    </source>
</evidence>
<comment type="caution">
    <text evidence="1">The sequence shown here is derived from an EMBL/GenBank/DDBJ whole genome shotgun (WGS) entry which is preliminary data.</text>
</comment>
<dbReference type="EMBL" id="FILL01000005">
    <property type="protein sequence ID" value="CYX35989.1"/>
    <property type="molecule type" value="Genomic_DNA"/>
</dbReference>
<protein>
    <recommendedName>
        <fullName evidence="3">Phage protein</fullName>
    </recommendedName>
</protein>
<dbReference type="AlphaFoldDB" id="A0AB33UAV6"/>
<evidence type="ECO:0000313" key="2">
    <source>
        <dbReference type="Proteomes" id="UP000072353"/>
    </source>
</evidence>
<evidence type="ECO:0008006" key="3">
    <source>
        <dbReference type="Google" id="ProtNLM"/>
    </source>
</evidence>
<proteinExistence type="predicted"/>
<dbReference type="RefSeq" id="WP_044669526.1">
    <property type="nucleotide sequence ID" value="NZ_CEDJ01000005.1"/>
</dbReference>
<dbReference type="Proteomes" id="UP000072353">
    <property type="component" value="Unassembled WGS sequence"/>
</dbReference>
<sequence length="73" mass="8472">MTNEKLGVLLVDVPDIMFFKYNYIIDTEEAGTSTFIINGTDFLEKLERLAYKCTAEEAKKYPQFRWVALEGLE</sequence>
<gene>
    <name evidence="1" type="ORF">ERS132521_00733</name>
</gene>
<reference evidence="1 2" key="1">
    <citation type="submission" date="2016-02" db="EMBL/GenBank/DDBJ databases">
        <authorList>
            <consortium name="Pathogen Informatics"/>
        </authorList>
    </citation>
    <scope>NUCLEOTIDE SEQUENCE [LARGE SCALE GENOMIC DNA]</scope>
    <source>
        <strain evidence="1 2">SS975</strain>
    </source>
</reference>
<name>A0AB33UAV6_STRSU</name>